<dbReference type="STRING" id="1150112.SAMN04487893_11827"/>
<evidence type="ECO:0000313" key="3">
    <source>
        <dbReference type="Proteomes" id="UP000243887"/>
    </source>
</evidence>
<feature type="chain" id="PRO_5017474260" evidence="1">
    <location>
        <begin position="20"/>
        <end position="315"/>
    </location>
</feature>
<keyword evidence="1" id="KW-0732">Signal</keyword>
<organism evidence="2 3">
    <name type="scientific">Myroides guanonis</name>
    <dbReference type="NCBI Taxonomy" id="1150112"/>
    <lineage>
        <taxon>Bacteria</taxon>
        <taxon>Pseudomonadati</taxon>
        <taxon>Bacteroidota</taxon>
        <taxon>Flavobacteriia</taxon>
        <taxon>Flavobacteriales</taxon>
        <taxon>Flavobacteriaceae</taxon>
        <taxon>Myroides</taxon>
    </lineage>
</organism>
<sequence>MKKIKKSILALAVIMTAFAACNNVENKKSETSETSEEAVQEYTHECSMHPEVKGMEGYKCTKCGMDLQPIKKDEIKALKVDISSKQGVIESGKPVNFSISITDNGKNVPLEVQHDMKMHLLVVNEELTWFDHIHPEEQTDSTYNVSETFPFAGKYLMFTDFKAVGASGIVDKQEIEIKGIPSNQVAKLDPKYVSKVGGYTVTLLNGEDLKTNRPQDLKFTIEKDGKQFQVADMQNYLGATAHIVMISQIDKDFLHIHPMSDKQLPIYAETSINKPGVYRMWVQFKIDGKLQTADFTVDVSEGEKTSEAHSGHDHH</sequence>
<feature type="signal peptide" evidence="1">
    <location>
        <begin position="1"/>
        <end position="19"/>
    </location>
</feature>
<evidence type="ECO:0000256" key="1">
    <source>
        <dbReference type="SAM" id="SignalP"/>
    </source>
</evidence>
<evidence type="ECO:0000313" key="2">
    <source>
        <dbReference type="EMBL" id="SFJ83236.1"/>
    </source>
</evidence>
<gene>
    <name evidence="2" type="ORF">SAMN04487893_11827</name>
</gene>
<dbReference type="RefSeq" id="WP_245753890.1">
    <property type="nucleotide sequence ID" value="NZ_FORU01000018.1"/>
</dbReference>
<protein>
    <submittedName>
        <fullName evidence="2">Uncharacterized protein</fullName>
    </submittedName>
</protein>
<dbReference type="AlphaFoldDB" id="A0A1I3UMR7"/>
<keyword evidence="3" id="KW-1185">Reference proteome</keyword>
<proteinExistence type="predicted"/>
<dbReference type="Proteomes" id="UP000243887">
    <property type="component" value="Unassembled WGS sequence"/>
</dbReference>
<name>A0A1I3UMR7_9FLAO</name>
<reference evidence="3" key="1">
    <citation type="submission" date="2016-10" db="EMBL/GenBank/DDBJ databases">
        <authorList>
            <person name="Varghese N."/>
            <person name="Submissions S."/>
        </authorList>
    </citation>
    <scope>NUCLEOTIDE SEQUENCE [LARGE SCALE GENOMIC DNA]</scope>
    <source>
        <strain evidence="3">DSM 26542</strain>
    </source>
</reference>
<accession>A0A1I3UMR7</accession>
<dbReference type="EMBL" id="FORU01000018">
    <property type="protein sequence ID" value="SFJ83236.1"/>
    <property type="molecule type" value="Genomic_DNA"/>
</dbReference>
<dbReference type="PROSITE" id="PS51257">
    <property type="entry name" value="PROKAR_LIPOPROTEIN"/>
    <property type="match status" value="1"/>
</dbReference>